<keyword evidence="8" id="KW-0862">Zinc</keyword>
<dbReference type="GO" id="GO:0008270">
    <property type="term" value="F:zinc ion binding"/>
    <property type="evidence" value="ECO:0007669"/>
    <property type="project" value="UniProtKB-KW"/>
</dbReference>
<dbReference type="EMBL" id="CAXIEN010000091">
    <property type="protein sequence ID" value="CAL1276249.1"/>
    <property type="molecule type" value="Genomic_DNA"/>
</dbReference>
<reference evidence="21 22" key="1">
    <citation type="submission" date="2024-04" db="EMBL/GenBank/DDBJ databases">
        <authorList>
            <person name="Rising A."/>
            <person name="Reimegard J."/>
            <person name="Sonavane S."/>
            <person name="Akerstrom W."/>
            <person name="Nylinder S."/>
            <person name="Hedman E."/>
            <person name="Kallberg Y."/>
        </authorList>
    </citation>
    <scope>NUCLEOTIDE SEQUENCE [LARGE SCALE GENOMIC DNA]</scope>
</reference>
<feature type="compositionally biased region" description="Basic and acidic residues" evidence="17">
    <location>
        <begin position="2855"/>
        <end position="2873"/>
    </location>
</feature>
<dbReference type="GO" id="GO:0003779">
    <property type="term" value="F:actin binding"/>
    <property type="evidence" value="ECO:0007669"/>
    <property type="project" value="UniProtKB-KW"/>
</dbReference>
<evidence type="ECO:0000256" key="1">
    <source>
        <dbReference type="ARBA" id="ARBA00004245"/>
    </source>
</evidence>
<dbReference type="InterPro" id="IPR036872">
    <property type="entry name" value="CH_dom_sf"/>
</dbReference>
<dbReference type="Gene3D" id="1.10.418.10">
    <property type="entry name" value="Calponin-like domain"/>
    <property type="match status" value="2"/>
</dbReference>
<dbReference type="SMART" id="SM00291">
    <property type="entry name" value="ZnF_ZZ"/>
    <property type="match status" value="1"/>
</dbReference>
<dbReference type="InterPro" id="IPR002017">
    <property type="entry name" value="Spectrin_repeat"/>
</dbReference>
<dbReference type="InterPro" id="IPR000433">
    <property type="entry name" value="Znf_ZZ"/>
</dbReference>
<dbReference type="CDD" id="cd16242">
    <property type="entry name" value="EFh_DMD_like"/>
    <property type="match status" value="1"/>
</dbReference>
<feature type="domain" description="ZZ-type" evidence="20">
    <location>
        <begin position="3287"/>
        <end position="3343"/>
    </location>
</feature>
<evidence type="ECO:0000256" key="16">
    <source>
        <dbReference type="SAM" id="Coils"/>
    </source>
</evidence>
<dbReference type="GO" id="GO:0007274">
    <property type="term" value="P:neuromuscular synaptic transmission"/>
    <property type="evidence" value="ECO:0007669"/>
    <property type="project" value="UniProtKB-ARBA"/>
</dbReference>
<feature type="domain" description="WW" evidence="18">
    <location>
        <begin position="3032"/>
        <end position="3065"/>
    </location>
</feature>
<dbReference type="InterPro" id="IPR043145">
    <property type="entry name" value="Znf_ZZ_sf"/>
</dbReference>
<dbReference type="CDD" id="cd21186">
    <property type="entry name" value="CH_DMD-like_rpt1"/>
    <property type="match status" value="1"/>
</dbReference>
<gene>
    <name evidence="21" type="ORF">LARSCL_LOCUS8525</name>
</gene>
<feature type="coiled-coil region" evidence="16">
    <location>
        <begin position="2055"/>
        <end position="2093"/>
    </location>
</feature>
<feature type="coiled-coil region" evidence="16">
    <location>
        <begin position="1856"/>
        <end position="1932"/>
    </location>
</feature>
<evidence type="ECO:0000256" key="2">
    <source>
        <dbReference type="ARBA" id="ARBA00004278"/>
    </source>
</evidence>
<feature type="coiled-coil region" evidence="16">
    <location>
        <begin position="1372"/>
        <end position="1425"/>
    </location>
</feature>
<feature type="coiled-coil region" evidence="16">
    <location>
        <begin position="3532"/>
        <end position="3562"/>
    </location>
</feature>
<dbReference type="SMART" id="SM00150">
    <property type="entry name" value="SPEC"/>
    <property type="match status" value="18"/>
</dbReference>
<dbReference type="Gene3D" id="3.30.60.90">
    <property type="match status" value="1"/>
</dbReference>
<evidence type="ECO:0000256" key="7">
    <source>
        <dbReference type="ARBA" id="ARBA00022771"/>
    </source>
</evidence>
<dbReference type="PROSITE" id="PS50135">
    <property type="entry name" value="ZF_ZZ_2"/>
    <property type="match status" value="1"/>
</dbReference>
<dbReference type="SUPFAM" id="SSF46966">
    <property type="entry name" value="Spectrin repeat"/>
    <property type="match status" value="20"/>
</dbReference>
<keyword evidence="6" id="KW-0677">Repeat</keyword>
<dbReference type="PANTHER" id="PTHR12268">
    <property type="entry name" value="E3 UBIQUITIN-PROTEIN LIGASE KCMF1"/>
    <property type="match status" value="1"/>
</dbReference>
<keyword evidence="11" id="KW-0009">Actin-binding</keyword>
<evidence type="ECO:0000256" key="3">
    <source>
        <dbReference type="ARBA" id="ARBA00022475"/>
    </source>
</evidence>
<dbReference type="InterPro" id="IPR015154">
    <property type="entry name" value="EF-hand_dom_typ2"/>
</dbReference>
<feature type="region of interest" description="Disordered" evidence="17">
    <location>
        <begin position="2846"/>
        <end position="2873"/>
    </location>
</feature>
<dbReference type="InterPro" id="IPR015153">
    <property type="entry name" value="EF-hand_dom_typ1"/>
</dbReference>
<dbReference type="SUPFAM" id="SSF47576">
    <property type="entry name" value="Calponin-homology domain, CH-domain"/>
    <property type="match status" value="1"/>
</dbReference>
<evidence type="ECO:0000256" key="12">
    <source>
        <dbReference type="ARBA" id="ARBA00023212"/>
    </source>
</evidence>
<dbReference type="GO" id="GO:0048172">
    <property type="term" value="P:regulation of short-term neuronal synaptic plasticity"/>
    <property type="evidence" value="ECO:0007669"/>
    <property type="project" value="UniProtKB-ARBA"/>
</dbReference>
<comment type="subunit">
    <text evidence="13">Component of the dystrophin associated protein complex (DAPC). Interacts with Dg, via the Dg WW domain binding sites.</text>
</comment>
<dbReference type="InterPro" id="IPR011992">
    <property type="entry name" value="EF-hand-dom_pair"/>
</dbReference>
<keyword evidence="4" id="KW-0963">Cytoplasm</keyword>
<keyword evidence="22" id="KW-1185">Reference proteome</keyword>
<dbReference type="GO" id="GO:0005737">
    <property type="term" value="C:cytoplasm"/>
    <property type="evidence" value="ECO:0007669"/>
    <property type="project" value="UniProtKB-ARBA"/>
</dbReference>
<dbReference type="Pfam" id="PF00307">
    <property type="entry name" value="CH"/>
    <property type="match status" value="2"/>
</dbReference>
<dbReference type="PROSITE" id="PS00019">
    <property type="entry name" value="ACTININ_1"/>
    <property type="match status" value="1"/>
</dbReference>
<dbReference type="Pfam" id="PF09069">
    <property type="entry name" value="EF-hand_3"/>
    <property type="match status" value="1"/>
</dbReference>
<dbReference type="InterPro" id="IPR036020">
    <property type="entry name" value="WW_dom_sf"/>
</dbReference>
<dbReference type="Pfam" id="PF00435">
    <property type="entry name" value="Spectrin"/>
    <property type="match status" value="7"/>
</dbReference>
<dbReference type="CDD" id="cd02334">
    <property type="entry name" value="ZZ_dystrophin"/>
    <property type="match status" value="1"/>
</dbReference>
<evidence type="ECO:0000256" key="13">
    <source>
        <dbReference type="ARBA" id="ARBA00065906"/>
    </source>
</evidence>
<feature type="region of interest" description="Disordered" evidence="17">
    <location>
        <begin position="3382"/>
        <end position="3401"/>
    </location>
</feature>
<keyword evidence="7 15" id="KW-0863">Zinc-finger</keyword>
<dbReference type="Pfam" id="PF09068">
    <property type="entry name" value="EF-hand_2"/>
    <property type="match status" value="1"/>
</dbReference>
<feature type="coiled-coil region" evidence="16">
    <location>
        <begin position="1665"/>
        <end position="1736"/>
    </location>
</feature>
<keyword evidence="3" id="KW-1003">Cell membrane</keyword>
<organism evidence="21 22">
    <name type="scientific">Larinioides sclopetarius</name>
    <dbReference type="NCBI Taxonomy" id="280406"/>
    <lineage>
        <taxon>Eukaryota</taxon>
        <taxon>Metazoa</taxon>
        <taxon>Ecdysozoa</taxon>
        <taxon>Arthropoda</taxon>
        <taxon>Chelicerata</taxon>
        <taxon>Arachnida</taxon>
        <taxon>Araneae</taxon>
        <taxon>Araneomorphae</taxon>
        <taxon>Entelegynae</taxon>
        <taxon>Araneoidea</taxon>
        <taxon>Araneidae</taxon>
        <taxon>Larinioides</taxon>
    </lineage>
</organism>
<dbReference type="CDD" id="cd00201">
    <property type="entry name" value="WW"/>
    <property type="match status" value="1"/>
</dbReference>
<dbReference type="PANTHER" id="PTHR12268:SF14">
    <property type="entry name" value="DYSTROPHIN-1"/>
    <property type="match status" value="1"/>
</dbReference>
<sequence length="3645" mass="418704">CYTGIVVLDNPRSRQAHVIVCTWCTNLIFLSFVVLKTTCTMDVIFVDEREDVQKKTFTKWINSQLGKGNHPLVKDLFFDLRDGTRLLGLLEVLCGKELPREKGRLRVHHLNNVGRALKVLQDNNVKLVNISTNDIVDGNQKLTLGLVWSIILHWQVHGVLSNASDELPQTNLEKTLLAWCRDATSGYTGVNIRNFTTSWSDGLAFNALIHRFRPHLFDYDALTKKDVNSRLEHAFQIAYKYLGIDKLLDPEDVNTSLPDKKSVMMYIMCFFQSLHNQSIPLRRLDSADFSEESAEASHLNHGSDITSYQTSLEDVLTWLLEDEEKLKEQSIADSLDGIKEQFHEHEAFMLELTKHQEAVEKVLLNGNRLFTQGKITPAEQEEIVVQMQLLNDRWQDIRSRALERQNDLHEKFMSLQKIQLDNISNWLSEMENKLEHLPPLGPNLEALNKQAEMQKNLMEDVERKRDAMNGITKIVFVLDEDTSQIAYTSLKKQLDQIEQQWSNVCQVVSERSTLLESLIPQWQQLEDEELCFSQWLQRKEQQLSTITLKPGADSRVLLEQVKLLQSVEQDLDIHHRLFNQLTERAQKIKEQLEVGSLGVIEITEKIEKLTQRWDALVLLMEDLSKKLTKMEEEKTASTNRKQNELVHSPPSDSNQQDNEQGGAKKRRLDSWRMQEWYENYEAVNLWLDRAESTMGIAAYETSGNDISPWDTLSLDDQQVLLEDTEADFRAQKSKVEKLLSQGAQVIKDLESVGENPIKIQKIMRDVESRWKALVTAVENQKCNVQLQLDADRLRCEKDALELILNSQVRWIEATQRAMLDRKPDECRRMAEQCKLRLTSLQGHEEKIEKLRKETNEVKKKSPSLMSFAVEVDQFCKEWDVMSRRLAEMERSLNHAMLQAPPVVFMEAAQSLDTWLVNVHQALISEQISVAELDQMEDQLAKLKELQNTIEEEESNLEYVRNTRNQLLKTDKDAPWVGELNHQVQHLESTWSEVCKLINVMMEGLEKYIAKLQQFQKEAAGLMNWMQDVDQFLAAEDPAVGDISTLEAQLEQSNALQEDIKTVGPNVFQIETTGKELIENAGETPFAADLRNQISSLKENWERVVEQTHNKNMKLRDALNGSNELTEVMSDLSDWLYKLETEIPEDGPVSNSSDLMSKNKKLQFLLNKAEKRHQEYAKLSSAFKNLSNSSQEKSLENLSDEFESLKSKWERTVLKIKDLSKKYKEIALKYNEFCNLVMRENDWLDRLEKKLKRSPESAADAEEISENLDDLENYLRHHPSDRIPKIQNIGQFLVSNDVLVTPVERDVNLVTRRFEELSRQGRDRQQLLENSIAEAQQCERHILTVQAWISHIDTVLQNRLDNDISAQDVPEELTQLESEFSEKEQSIKSLQEDVENYRSRGRIEAAHRLEEQLRLVEEKFSELQEKFVKFQTPCNFGNKLNHIGTMLNEVDGGLNSFQFSSEDSDSSESQLEKCLQLYKVLSELKPELEQCIRQGRQIAGSKQSDLKERLEFYKNQYNILGSKVTETRTALENAVKKESNLEAEIFHFQEWLHAARMDADKTAPEKTKNVSEMEVQLCNDILSEVRNKKNLLDSLLERAKNSDESSEENIVELQHEYSTFEQKLMKRIETLKGASKEYSKDFFQSLAEMKNWLQSAANFVYNYEKLSHKQKLSESQQERLKHLQEELISIEQKKNELIKTSNQMGKLKEKFAVKPELVEVEEKFEILSSKIQNLVTNQEIDVKRATIEQLRASPVQLPTSEPGSPKIEEIGLKIRRLNSVLDEVGAFTTNKTNINNFDSTSQLKEELKALTERATSVEEDMNLLRSEWQVHSNREDSSTARLNHQMKELTDKYMATTEKAETQCQKLNEKINRWSDLERKHENLSDRLQYLLSNFKDIEKAPVSRQKALEDEAKNLQNEFENLQQDATEIGASKTLLQKLLRESSTHLAGLSMRLDELETLKQKSVKTVLTQTDKNQVIVLETSSYAIVPDFIAKVNKVREAVAAVNRQLHQPELAGKDFEDFGRQETSLKGIKDGMNALKPNVELVFAEKENIVRKAAKADAAQIERVSEKLNEEWNKLNTAYEERYKKWQKSSSVWQGFESDLRSMTSWLVSSETILAHSRLQNGDLDYERARMHQEMLQKQVSEKMAIMESINVTGQKVLDQCSAPDAILLQEQLDSLNKRWKTLVAELAARKAKLDEDKSTLAVVKDEMEDLTSWLKETETLLCGTPRTTDLANAKVLLGKLKEHEQDIPSRRSSLLTIMLAGSLVNVEDVESLEQRYAKVTGLLPDRRQNLETYVNGLSKFQEEAVSESEWLKDSRKMLEDRLALYSAGRTVSSPSDVTKEDVAFHHKTVSKLVQQQNELEYAAQKSSLILSPSVKRTASNLASEWASLTQVLKKLRPYERCPSPINLDLIPSSSSNSAIIEARRSRLTFGGTLPTSGPGKIWADQLCELQDWLEGQDLNLQMQVVDVTDENAIVSVIEKVQKFLNEQEQKNVQLKKLLAAVAHFRQKGDYNKELEARALHLHSEWEEVREGAMQRKRQLEGMLADGRSFEERRRDVDAWLSRLQARLERMPPVGQTLDILEAQLKEQKALQAEVGQWKGAVEGVTRTAHKIAADCPHDDANRLRAIADRINQRYTELAISVQARGKALLNALNSLQQLDKALDRFLAWLSETESALELLEAEEEKYGPRDDFHHRSHGCQEQIRDLQREIESQRDLHQTLSERSSHLLQSLESQDDALLLGRKLQEMNHRWNALRLKTVSLRNRLESSADQWNQLLLSLRELTEWVIKKETELSAQPAIGGDVGCIVKQQDEHRAFRRQIDDKRPVVESSLLAGRHYVAKEPPLSDTSDSEAKEFEGDSRGYRSAEEQAREITRSIRREVKKLSDKWNGLLSRTEQRQKRLDDVLVKMQTLQRAMDDLNTRLHSAENAKGKWPPVSEFVLDQLPEQVDELKIFKERIAPLQMHVDEVNEAAARITGCNVLLSHSNLNRLEELNTRWRLLQLAIDDRRKQLEHCLIDQGSAQQQFLSASVSHPWERAVAGNKVPYYVNHLTETTHWDHPKMIELMDSLAELNDIRYSAYRTAMKLRTVQKKICLDMVNMNNAINAFDQHGLRAQNDKLISVPEMITCLSTIYEGIATENNSLINIPLSLDLCLNWLLNLYDTVTRTGYIRILSFKVGIILLSRGSLEDKFRYLFCLIADVNGCADERKLGLLLHDCVQIPRLLGEIAAFGGSNIEPSVRSCFEKAGNQKEIQASHFLTWLQQEPQSLVWLPVLHRMAAAETAKHQAKCNICKQYPIVGFRYRCLKCFNFDLCQSCFFSGRKAKNHKLTHPMQEYCTATTSGEDVRDFTKIMKNKFKSKRYFKKHQRLGYLPVQTVLEGDDLESPAPSPQHTLSSQEMHSRLELYASRLAEVELRTRSNSTPDSSEDEHQLIAQYCQTLSGELALPVPRSPAQIMALIDAEQREELEAMIHELEEENRHLQSEYERLRGSRGSRSVSPTVTEEEQEQEPLTPCRDEEMLAEAKLLRQHKGRLEARMQILEDHNRQLEAQLHRLRQLLDEPQPVPIRGNPQNNGYGTPNASWNRTVIVEQAPRRNGQIPDHGGSARVGNLLHMAGNLGKAVGTLVTVMTDDEDASGSEDELKH</sequence>
<dbReference type="Gene3D" id="2.20.70.10">
    <property type="match status" value="1"/>
</dbReference>
<dbReference type="Gene3D" id="1.10.238.10">
    <property type="entry name" value="EF-hand"/>
    <property type="match status" value="2"/>
</dbReference>
<dbReference type="GO" id="GO:0031594">
    <property type="term" value="C:neuromuscular junction"/>
    <property type="evidence" value="ECO:0007669"/>
    <property type="project" value="UniProtKB-ARBA"/>
</dbReference>
<evidence type="ECO:0000313" key="21">
    <source>
        <dbReference type="EMBL" id="CAL1276249.1"/>
    </source>
</evidence>
<evidence type="ECO:0000256" key="10">
    <source>
        <dbReference type="ARBA" id="ARBA00023136"/>
    </source>
</evidence>
<dbReference type="GO" id="GO:0050699">
    <property type="term" value="F:WW domain binding"/>
    <property type="evidence" value="ECO:0007669"/>
    <property type="project" value="UniProtKB-ARBA"/>
</dbReference>
<proteinExistence type="predicted"/>
<accession>A0AAV1ZWL1</accession>
<feature type="region of interest" description="Disordered" evidence="17">
    <location>
        <begin position="630"/>
        <end position="666"/>
    </location>
</feature>
<evidence type="ECO:0000256" key="15">
    <source>
        <dbReference type="PROSITE-ProRule" id="PRU00228"/>
    </source>
</evidence>
<feature type="compositionally biased region" description="Low complexity" evidence="17">
    <location>
        <begin position="3493"/>
        <end position="3503"/>
    </location>
</feature>
<keyword evidence="9" id="KW-0106">Calcium</keyword>
<dbReference type="InterPro" id="IPR001589">
    <property type="entry name" value="Actinin_actin-bd_CS"/>
</dbReference>
<evidence type="ECO:0000256" key="14">
    <source>
        <dbReference type="ARBA" id="ARBA00083840"/>
    </source>
</evidence>
<feature type="coiled-coil region" evidence="16">
    <location>
        <begin position="2701"/>
        <end position="2728"/>
    </location>
</feature>
<feature type="region of interest" description="Disordered" evidence="17">
    <location>
        <begin position="3563"/>
        <end position="3582"/>
    </location>
</feature>
<dbReference type="SUPFAM" id="SSF47473">
    <property type="entry name" value="EF-hand"/>
    <property type="match status" value="2"/>
</dbReference>
<dbReference type="PROSITE" id="PS50021">
    <property type="entry name" value="CH"/>
    <property type="match status" value="2"/>
</dbReference>
<keyword evidence="16" id="KW-0175">Coiled coil</keyword>
<dbReference type="SMART" id="SM00456">
    <property type="entry name" value="WW"/>
    <property type="match status" value="1"/>
</dbReference>
<evidence type="ECO:0000256" key="4">
    <source>
        <dbReference type="ARBA" id="ARBA00022490"/>
    </source>
</evidence>
<feature type="domain" description="Calponin-homology (CH)" evidence="19">
    <location>
        <begin position="51"/>
        <end position="155"/>
    </location>
</feature>
<name>A0AAV1ZWL1_9ARAC</name>
<comment type="subcellular location">
    <subcellularLocation>
        <location evidence="2">Cell membrane</location>
        <location evidence="2">Sarcolemma</location>
        <topology evidence="2">Peripheral membrane protein</topology>
        <orientation evidence="2">Cytoplasmic side</orientation>
    </subcellularLocation>
    <subcellularLocation>
        <location evidence="1">Cytoplasm</location>
        <location evidence="1">Cytoskeleton</location>
    </subcellularLocation>
</comment>
<evidence type="ECO:0000259" key="18">
    <source>
        <dbReference type="PROSITE" id="PS50020"/>
    </source>
</evidence>
<dbReference type="SMART" id="SM00033">
    <property type="entry name" value="CH"/>
    <property type="match status" value="2"/>
</dbReference>
<evidence type="ECO:0000256" key="5">
    <source>
        <dbReference type="ARBA" id="ARBA00022723"/>
    </source>
</evidence>
<dbReference type="GO" id="GO:0042383">
    <property type="term" value="C:sarcolemma"/>
    <property type="evidence" value="ECO:0007669"/>
    <property type="project" value="UniProtKB-SubCell"/>
</dbReference>
<evidence type="ECO:0000256" key="9">
    <source>
        <dbReference type="ARBA" id="ARBA00022837"/>
    </source>
</evidence>
<dbReference type="Pfam" id="PF00569">
    <property type="entry name" value="ZZ"/>
    <property type="match status" value="1"/>
</dbReference>
<dbReference type="GO" id="GO:0030010">
    <property type="term" value="P:establishment of cell polarity"/>
    <property type="evidence" value="ECO:0007669"/>
    <property type="project" value="UniProtKB-ARBA"/>
</dbReference>
<dbReference type="GO" id="GO:0005856">
    <property type="term" value="C:cytoskeleton"/>
    <property type="evidence" value="ECO:0007669"/>
    <property type="project" value="UniProtKB-SubCell"/>
</dbReference>
<keyword evidence="10" id="KW-0472">Membrane</keyword>
<dbReference type="FunFam" id="1.20.58.60:FF:000075">
    <property type="entry name" value="utrophin isoform X1"/>
    <property type="match status" value="1"/>
</dbReference>
<dbReference type="GO" id="GO:0046928">
    <property type="term" value="P:regulation of neurotransmitter secretion"/>
    <property type="evidence" value="ECO:0007669"/>
    <property type="project" value="UniProtKB-ARBA"/>
</dbReference>
<dbReference type="CDD" id="cd00176">
    <property type="entry name" value="SPEC"/>
    <property type="match status" value="6"/>
</dbReference>
<protein>
    <recommendedName>
        <fullName evidence="14">Protein detached</fullName>
    </recommendedName>
</protein>
<evidence type="ECO:0000256" key="6">
    <source>
        <dbReference type="ARBA" id="ARBA00022737"/>
    </source>
</evidence>
<evidence type="ECO:0000313" key="22">
    <source>
        <dbReference type="Proteomes" id="UP001497382"/>
    </source>
</evidence>
<evidence type="ECO:0000256" key="11">
    <source>
        <dbReference type="ARBA" id="ARBA00023203"/>
    </source>
</evidence>
<evidence type="ECO:0000256" key="8">
    <source>
        <dbReference type="ARBA" id="ARBA00022833"/>
    </source>
</evidence>
<comment type="caution">
    <text evidence="21">The sequence shown here is derived from an EMBL/GenBank/DDBJ whole genome shotgun (WGS) entry which is preliminary data.</text>
</comment>
<feature type="coiled-coil region" evidence="16">
    <location>
        <begin position="1581"/>
        <end position="1615"/>
    </location>
</feature>
<evidence type="ECO:0000256" key="17">
    <source>
        <dbReference type="SAM" id="MobiDB-lite"/>
    </source>
</evidence>
<dbReference type="GO" id="GO:0048790">
    <property type="term" value="P:maintenance of presynaptic active zone structure"/>
    <property type="evidence" value="ECO:0007669"/>
    <property type="project" value="UniProtKB-ARBA"/>
</dbReference>
<evidence type="ECO:0000259" key="19">
    <source>
        <dbReference type="PROSITE" id="PS50021"/>
    </source>
</evidence>
<dbReference type="PROSITE" id="PS00020">
    <property type="entry name" value="ACTININ_2"/>
    <property type="match status" value="1"/>
</dbReference>
<dbReference type="Gene3D" id="1.20.58.60">
    <property type="match status" value="16"/>
</dbReference>
<dbReference type="PIRSF" id="PIRSF002341">
    <property type="entry name" value="Dystrophin/utrophin"/>
    <property type="match status" value="1"/>
</dbReference>
<dbReference type="InterPro" id="IPR035436">
    <property type="entry name" value="Dystrophin/utrophin"/>
</dbReference>
<evidence type="ECO:0000259" key="20">
    <source>
        <dbReference type="PROSITE" id="PS50135"/>
    </source>
</evidence>
<dbReference type="InterPro" id="IPR018159">
    <property type="entry name" value="Spectrin/alpha-actinin"/>
</dbReference>
<dbReference type="InterPro" id="IPR050774">
    <property type="entry name" value="KCMF1/Dystrophin"/>
</dbReference>
<feature type="region of interest" description="Disordered" evidence="17">
    <location>
        <begin position="3484"/>
        <end position="3515"/>
    </location>
</feature>
<feature type="coiled-coil region" evidence="16">
    <location>
        <begin position="1799"/>
        <end position="1826"/>
    </location>
</feature>
<dbReference type="InterPro" id="IPR001715">
    <property type="entry name" value="CH_dom"/>
</dbReference>
<dbReference type="GO" id="GO:0046716">
    <property type="term" value="P:muscle cell cellular homeostasis"/>
    <property type="evidence" value="ECO:0007669"/>
    <property type="project" value="UniProtKB-ARBA"/>
</dbReference>
<dbReference type="InterPro" id="IPR001202">
    <property type="entry name" value="WW_dom"/>
</dbReference>
<feature type="coiled-coil region" evidence="16">
    <location>
        <begin position="1086"/>
        <end position="1117"/>
    </location>
</feature>
<feature type="compositionally biased region" description="Polar residues" evidence="17">
    <location>
        <begin position="3571"/>
        <end position="3582"/>
    </location>
</feature>
<dbReference type="Proteomes" id="UP001497382">
    <property type="component" value="Unassembled WGS sequence"/>
</dbReference>
<keyword evidence="5" id="KW-0479">Metal-binding</keyword>
<keyword evidence="12" id="KW-0206">Cytoskeleton</keyword>
<feature type="domain" description="Calponin-homology (CH)" evidence="19">
    <location>
        <begin position="170"/>
        <end position="275"/>
    </location>
</feature>
<dbReference type="Pfam" id="PF00397">
    <property type="entry name" value="WW"/>
    <property type="match status" value="1"/>
</dbReference>
<dbReference type="SUPFAM" id="SSF57850">
    <property type="entry name" value="RING/U-box"/>
    <property type="match status" value="1"/>
</dbReference>
<dbReference type="GO" id="GO:0016010">
    <property type="term" value="C:dystrophin-associated glycoprotein complex"/>
    <property type="evidence" value="ECO:0007669"/>
    <property type="project" value="UniProtKB-ARBA"/>
</dbReference>
<dbReference type="PROSITE" id="PS01357">
    <property type="entry name" value="ZF_ZZ_1"/>
    <property type="match status" value="1"/>
</dbReference>
<dbReference type="SUPFAM" id="SSF51045">
    <property type="entry name" value="WW domain"/>
    <property type="match status" value="1"/>
</dbReference>
<feature type="compositionally biased region" description="Polar residues" evidence="17">
    <location>
        <begin position="650"/>
        <end position="659"/>
    </location>
</feature>
<feature type="non-terminal residue" evidence="21">
    <location>
        <position position="1"/>
    </location>
</feature>
<dbReference type="PROSITE" id="PS50020">
    <property type="entry name" value="WW_DOMAIN_2"/>
    <property type="match status" value="1"/>
</dbReference>
<dbReference type="FunFam" id="3.30.60.90:FF:000001">
    <property type="entry name" value="Dystrophin isoform 2"/>
    <property type="match status" value="1"/>
</dbReference>
<feature type="coiled-coil region" evidence="16">
    <location>
        <begin position="925"/>
        <end position="969"/>
    </location>
</feature>